<dbReference type="PANTHER" id="PTHR34135">
    <property type="entry name" value="LYSOZYME"/>
    <property type="match status" value="1"/>
</dbReference>
<dbReference type="Pfam" id="PF01471">
    <property type="entry name" value="PG_binding_1"/>
    <property type="match status" value="1"/>
</dbReference>
<comment type="similarity">
    <text evidence="1">Belongs to the glycosyl hydrolase 25 family.</text>
</comment>
<evidence type="ECO:0000313" key="5">
    <source>
        <dbReference type="EMBL" id="OPX47889.1"/>
    </source>
</evidence>
<dbReference type="Pfam" id="PF01183">
    <property type="entry name" value="Glyco_hydro_25"/>
    <property type="match status" value="1"/>
</dbReference>
<proteinExistence type="inferred from homology"/>
<reference evidence="5 6" key="1">
    <citation type="submission" date="2016-02" db="EMBL/GenBank/DDBJ databases">
        <title>Genome sequence of Clostridium thermobutyricum DSM 4928.</title>
        <authorList>
            <person name="Poehlein A."/>
            <person name="Daniel R."/>
        </authorList>
    </citation>
    <scope>NUCLEOTIDE SEQUENCE [LARGE SCALE GENOMIC DNA]</scope>
    <source>
        <strain evidence="5 6">DSM 4928</strain>
    </source>
</reference>
<dbReference type="InterPro" id="IPR036365">
    <property type="entry name" value="PGBD-like_sf"/>
</dbReference>
<dbReference type="AlphaFoldDB" id="A0A1V4SV86"/>
<protein>
    <submittedName>
        <fullName evidence="5">Autolytic lysozyme</fullName>
        <ecNumber evidence="5">3.2.1.17</ecNumber>
    </submittedName>
</protein>
<dbReference type="SMART" id="SM00641">
    <property type="entry name" value="Glyco_25"/>
    <property type="match status" value="1"/>
</dbReference>
<evidence type="ECO:0000256" key="3">
    <source>
        <dbReference type="ARBA" id="ARBA00023295"/>
    </source>
</evidence>
<dbReference type="RefSeq" id="WP_080022665.1">
    <property type="nucleotide sequence ID" value="NZ_LTAY01000037.1"/>
</dbReference>
<dbReference type="EMBL" id="LTAY01000037">
    <property type="protein sequence ID" value="OPX47889.1"/>
    <property type="molecule type" value="Genomic_DNA"/>
</dbReference>
<dbReference type="Gene3D" id="1.10.101.10">
    <property type="entry name" value="PGBD-like superfamily/PGBD"/>
    <property type="match status" value="1"/>
</dbReference>
<evidence type="ECO:0000256" key="1">
    <source>
        <dbReference type="ARBA" id="ARBA00010646"/>
    </source>
</evidence>
<dbReference type="PROSITE" id="PS51904">
    <property type="entry name" value="GLYCOSYL_HYDROL_F25_2"/>
    <property type="match status" value="1"/>
</dbReference>
<comment type="caution">
    <text evidence="5">The sequence shown here is derived from an EMBL/GenBank/DDBJ whole genome shotgun (WGS) entry which is preliminary data.</text>
</comment>
<dbReference type="PANTHER" id="PTHR34135:SF2">
    <property type="entry name" value="LYSOZYME"/>
    <property type="match status" value="1"/>
</dbReference>
<organism evidence="5 6">
    <name type="scientific">Clostridium thermobutyricum DSM 4928</name>
    <dbReference type="NCBI Taxonomy" id="1121339"/>
    <lineage>
        <taxon>Bacteria</taxon>
        <taxon>Bacillati</taxon>
        <taxon>Bacillota</taxon>
        <taxon>Clostridia</taxon>
        <taxon>Eubacteriales</taxon>
        <taxon>Clostridiaceae</taxon>
        <taxon>Clostridium</taxon>
    </lineage>
</organism>
<dbReference type="InterPro" id="IPR002053">
    <property type="entry name" value="Glyco_hydro_25"/>
</dbReference>
<dbReference type="InterPro" id="IPR018077">
    <property type="entry name" value="Glyco_hydro_fam25_subgr"/>
</dbReference>
<dbReference type="InterPro" id="IPR002477">
    <property type="entry name" value="Peptidoglycan-bd-like"/>
</dbReference>
<dbReference type="CDD" id="cd06414">
    <property type="entry name" value="GH25_LytC-like"/>
    <property type="match status" value="1"/>
</dbReference>
<dbReference type="EC" id="3.2.1.17" evidence="5"/>
<dbReference type="GO" id="GO:0003796">
    <property type="term" value="F:lysozyme activity"/>
    <property type="evidence" value="ECO:0007669"/>
    <property type="project" value="UniProtKB-EC"/>
</dbReference>
<keyword evidence="3 5" id="KW-0326">Glycosidase</keyword>
<name>A0A1V4SV86_9CLOT</name>
<dbReference type="SUPFAM" id="SSF51445">
    <property type="entry name" value="(Trans)glycosidases"/>
    <property type="match status" value="1"/>
</dbReference>
<dbReference type="Proteomes" id="UP000191448">
    <property type="component" value="Unassembled WGS sequence"/>
</dbReference>
<accession>A0A1V4SV86</accession>
<dbReference type="SUPFAM" id="SSF47090">
    <property type="entry name" value="PGBD-like"/>
    <property type="match status" value="1"/>
</dbReference>
<evidence type="ECO:0000256" key="2">
    <source>
        <dbReference type="ARBA" id="ARBA00022801"/>
    </source>
</evidence>
<gene>
    <name evidence="5" type="primary">lyc_3</name>
    <name evidence="5" type="ORF">CLTHE_14600</name>
</gene>
<evidence type="ECO:0000313" key="6">
    <source>
        <dbReference type="Proteomes" id="UP000191448"/>
    </source>
</evidence>
<dbReference type="InterPro" id="IPR036366">
    <property type="entry name" value="PGBDSf"/>
</dbReference>
<sequence>MLKGIDVSEHQGNIDWNQVKGNIDFAILRAGYGHNNIDKQFIRNITECNRLGIPVGIYWFSYAYNCDMAINEANFAVQAIKNYKIDLPIFFDFEYDSINYANKCGVNVNQRLATDMVKAFCERVKELGYKTGNYSNQDFILNKFYNDELTQYPLWYAYYNKNKNRDCMIWQYSESGKIDGINTDSVDMNYYYADTKLDTTPVQNLNISTDKILLWKKEIHGEEVGALQVQINVQGFGDIKVDEYFGEDTLNACPTLSEGVHGEITRLVQQRLINRGYTSLLSCGGADSKWGPGTTRAIKNLQANFGLKVDGVLGKETWKALYSLDKGKF</sequence>
<dbReference type="OrthoDB" id="9800780at2"/>
<evidence type="ECO:0000259" key="4">
    <source>
        <dbReference type="Pfam" id="PF01471"/>
    </source>
</evidence>
<keyword evidence="2 5" id="KW-0378">Hydrolase</keyword>
<dbReference type="Gene3D" id="3.20.20.80">
    <property type="entry name" value="Glycosidases"/>
    <property type="match status" value="1"/>
</dbReference>
<dbReference type="GO" id="GO:0016998">
    <property type="term" value="P:cell wall macromolecule catabolic process"/>
    <property type="evidence" value="ECO:0007669"/>
    <property type="project" value="InterPro"/>
</dbReference>
<feature type="domain" description="Peptidoglycan binding-like" evidence="4">
    <location>
        <begin position="262"/>
        <end position="321"/>
    </location>
</feature>
<dbReference type="GO" id="GO:0009253">
    <property type="term" value="P:peptidoglycan catabolic process"/>
    <property type="evidence" value="ECO:0007669"/>
    <property type="project" value="InterPro"/>
</dbReference>
<dbReference type="InterPro" id="IPR017853">
    <property type="entry name" value="GH"/>
</dbReference>
<dbReference type="GO" id="GO:0016052">
    <property type="term" value="P:carbohydrate catabolic process"/>
    <property type="evidence" value="ECO:0007669"/>
    <property type="project" value="TreeGrafter"/>
</dbReference>